<dbReference type="Proteomes" id="UP000823877">
    <property type="component" value="Unassembled WGS sequence"/>
</dbReference>
<protein>
    <submittedName>
        <fullName evidence="1">Uncharacterized protein</fullName>
    </submittedName>
</protein>
<evidence type="ECO:0000313" key="2">
    <source>
        <dbReference type="Proteomes" id="UP000823877"/>
    </source>
</evidence>
<evidence type="ECO:0000313" key="1">
    <source>
        <dbReference type="EMBL" id="HJB74515.1"/>
    </source>
</evidence>
<reference evidence="1" key="1">
    <citation type="journal article" date="2021" name="PeerJ">
        <title>Extensive microbial diversity within the chicken gut microbiome revealed by metagenomics and culture.</title>
        <authorList>
            <person name="Gilroy R."/>
            <person name="Ravi A."/>
            <person name="Getino M."/>
            <person name="Pursley I."/>
            <person name="Horton D.L."/>
            <person name="Alikhan N.F."/>
            <person name="Baker D."/>
            <person name="Gharbi K."/>
            <person name="Hall N."/>
            <person name="Watson M."/>
            <person name="Adriaenssens E.M."/>
            <person name="Foster-Nyarko E."/>
            <person name="Jarju S."/>
            <person name="Secka A."/>
            <person name="Antonio M."/>
            <person name="Oren A."/>
            <person name="Chaudhuri R.R."/>
            <person name="La Ragione R."/>
            <person name="Hildebrand F."/>
            <person name="Pallen M.J."/>
        </authorList>
    </citation>
    <scope>NUCLEOTIDE SEQUENCE</scope>
    <source>
        <strain evidence="1">CHK188-16595</strain>
    </source>
</reference>
<dbReference type="AlphaFoldDB" id="A0A9D2MGT3"/>
<gene>
    <name evidence="1" type="ORF">IAA37_02440</name>
</gene>
<comment type="caution">
    <text evidence="1">The sequence shown here is derived from an EMBL/GenBank/DDBJ whole genome shotgun (WGS) entry which is preliminary data.</text>
</comment>
<organism evidence="1 2">
    <name type="scientific">Candidatus Eubacterium faecale</name>
    <dbReference type="NCBI Taxonomy" id="2838568"/>
    <lineage>
        <taxon>Bacteria</taxon>
        <taxon>Bacillati</taxon>
        <taxon>Bacillota</taxon>
        <taxon>Clostridia</taxon>
        <taxon>Eubacteriales</taxon>
        <taxon>Eubacteriaceae</taxon>
        <taxon>Eubacterium</taxon>
    </lineage>
</organism>
<name>A0A9D2MGT3_9FIRM</name>
<dbReference type="EMBL" id="DWXN01000005">
    <property type="protein sequence ID" value="HJB74515.1"/>
    <property type="molecule type" value="Genomic_DNA"/>
</dbReference>
<proteinExistence type="predicted"/>
<reference evidence="1" key="2">
    <citation type="submission" date="2021-04" db="EMBL/GenBank/DDBJ databases">
        <authorList>
            <person name="Gilroy R."/>
        </authorList>
    </citation>
    <scope>NUCLEOTIDE SEQUENCE</scope>
    <source>
        <strain evidence="1">CHK188-16595</strain>
    </source>
</reference>
<accession>A0A9D2MGT3</accession>
<sequence length="116" mass="11810">MIDRAGVLEYLKELGAAGGEPERYAALVDFACSSVYARLKDKAFETDSRAVFLAAAQANYMICCGSQADGFDSFTAGDVSFSGGSGAAAAAGQILAAARSSAGDLVESSAFAFKSV</sequence>